<sequence>MVSARRTSAVPKPTAPAVVAAILVPLILVPAILVPPEPALPWRTCAARRRPGSGGRRRRVTPRAPWAVAAAPWPAPASWSCAGWSPCPFPSRGWCARSPRNAQPTPPGSAPPGPAVAAAHRRTHWSQVTAHFSEMSPFRRWGTLARPPATYDRFSVLSTFPPPGPPSRASRDRLDGSSGSTGPENGEQSCRRRPHRTDDRHRPHILAKLELPDRAAAIVHAFDCGLVVPGQGPRRQAVASGIAVRQRTGPAPGPWLRVSVLGPLRAWLAGQPVDVGPVRQRAVPAALAGCDRTQVLSGQNAIMAITSVLSGGSCPQRNDRQALSWRIFNGAGKVCAVQRTN</sequence>
<feature type="compositionally biased region" description="Pro residues" evidence="1">
    <location>
        <begin position="104"/>
        <end position="114"/>
    </location>
</feature>
<evidence type="ECO:0000256" key="1">
    <source>
        <dbReference type="SAM" id="MobiDB-lite"/>
    </source>
</evidence>
<evidence type="ECO:0000313" key="3">
    <source>
        <dbReference type="EMBL" id="GAX49348.1"/>
    </source>
</evidence>
<organism evidence="3 4">
    <name type="scientific">Streptomyces olivochromogenes</name>
    <dbReference type="NCBI Taxonomy" id="1963"/>
    <lineage>
        <taxon>Bacteria</taxon>
        <taxon>Bacillati</taxon>
        <taxon>Actinomycetota</taxon>
        <taxon>Actinomycetes</taxon>
        <taxon>Kitasatosporales</taxon>
        <taxon>Streptomycetaceae</taxon>
        <taxon>Streptomyces</taxon>
    </lineage>
</organism>
<protein>
    <submittedName>
        <fullName evidence="3">Uncharacterized protein</fullName>
    </submittedName>
</protein>
<keyword evidence="2" id="KW-1133">Transmembrane helix</keyword>
<name>A0A250V586_STROL</name>
<feature type="transmembrane region" description="Helical" evidence="2">
    <location>
        <begin position="15"/>
        <end position="34"/>
    </location>
</feature>
<dbReference type="EMBL" id="BDQI01000001">
    <property type="protein sequence ID" value="GAX49348.1"/>
    <property type="molecule type" value="Genomic_DNA"/>
</dbReference>
<feature type="region of interest" description="Disordered" evidence="1">
    <location>
        <begin position="155"/>
        <end position="202"/>
    </location>
</feature>
<dbReference type="STRING" id="1963.AQJ27_01840"/>
<gene>
    <name evidence="3" type="ORF">SO3561_00837</name>
</gene>
<keyword evidence="4" id="KW-1185">Reference proteome</keyword>
<dbReference type="Proteomes" id="UP000217446">
    <property type="component" value="Unassembled WGS sequence"/>
</dbReference>
<accession>A0A250V586</accession>
<feature type="compositionally biased region" description="Polar residues" evidence="1">
    <location>
        <begin position="177"/>
        <end position="188"/>
    </location>
</feature>
<evidence type="ECO:0000313" key="4">
    <source>
        <dbReference type="Proteomes" id="UP000217446"/>
    </source>
</evidence>
<dbReference type="AlphaFoldDB" id="A0A250V586"/>
<evidence type="ECO:0000256" key="2">
    <source>
        <dbReference type="SAM" id="Phobius"/>
    </source>
</evidence>
<keyword evidence="2" id="KW-0812">Transmembrane</keyword>
<keyword evidence="2" id="KW-0472">Membrane</keyword>
<proteinExistence type="predicted"/>
<comment type="caution">
    <text evidence="3">The sequence shown here is derived from an EMBL/GenBank/DDBJ whole genome shotgun (WGS) entry which is preliminary data.</text>
</comment>
<reference evidence="4" key="1">
    <citation type="submission" date="2017-05" db="EMBL/GenBank/DDBJ databases">
        <title>Streptomyces olivochromogenes NBRC 3561 whole genome shotgun sequence.</title>
        <authorList>
            <person name="Dohra H."/>
            <person name="Kodani S."/>
        </authorList>
    </citation>
    <scope>NUCLEOTIDE SEQUENCE [LARGE SCALE GENOMIC DNA]</scope>
    <source>
        <strain evidence="4">NBRC 3561</strain>
    </source>
</reference>
<feature type="region of interest" description="Disordered" evidence="1">
    <location>
        <begin position="98"/>
        <end position="122"/>
    </location>
</feature>